<protein>
    <submittedName>
        <fullName evidence="1">Uncharacterized protein</fullName>
    </submittedName>
</protein>
<gene>
    <name evidence="1" type="ORF">CesoFtcFv8_004574</name>
</gene>
<organism evidence="1 2">
    <name type="scientific">Champsocephalus esox</name>
    <name type="common">pike icefish</name>
    <dbReference type="NCBI Taxonomy" id="159716"/>
    <lineage>
        <taxon>Eukaryota</taxon>
        <taxon>Metazoa</taxon>
        <taxon>Chordata</taxon>
        <taxon>Craniata</taxon>
        <taxon>Vertebrata</taxon>
        <taxon>Euteleostomi</taxon>
        <taxon>Actinopterygii</taxon>
        <taxon>Neopterygii</taxon>
        <taxon>Teleostei</taxon>
        <taxon>Neoteleostei</taxon>
        <taxon>Acanthomorphata</taxon>
        <taxon>Eupercaria</taxon>
        <taxon>Perciformes</taxon>
        <taxon>Notothenioidei</taxon>
        <taxon>Channichthyidae</taxon>
        <taxon>Champsocephalus</taxon>
    </lineage>
</organism>
<evidence type="ECO:0000313" key="2">
    <source>
        <dbReference type="Proteomes" id="UP001335648"/>
    </source>
</evidence>
<comment type="caution">
    <text evidence="1">The sequence shown here is derived from an EMBL/GenBank/DDBJ whole genome shotgun (WGS) entry which is preliminary data.</text>
</comment>
<proteinExistence type="predicted"/>
<dbReference type="AlphaFoldDB" id="A0AAN8H8G6"/>
<evidence type="ECO:0000313" key="1">
    <source>
        <dbReference type="EMBL" id="KAK5906649.1"/>
    </source>
</evidence>
<keyword evidence="2" id="KW-1185">Reference proteome</keyword>
<dbReference type="EMBL" id="JAULUE010002049">
    <property type="protein sequence ID" value="KAK5906649.1"/>
    <property type="molecule type" value="Genomic_DNA"/>
</dbReference>
<reference evidence="1 2" key="1">
    <citation type="journal article" date="2023" name="Mol. Biol. Evol.">
        <title>Genomics of Secondarily Temperate Adaptation in the Only Non-Antarctic Icefish.</title>
        <authorList>
            <person name="Rivera-Colon A.G."/>
            <person name="Rayamajhi N."/>
            <person name="Minhas B.F."/>
            <person name="Madrigal G."/>
            <person name="Bilyk K.T."/>
            <person name="Yoon V."/>
            <person name="Hune M."/>
            <person name="Gregory S."/>
            <person name="Cheng C.H.C."/>
            <person name="Catchen J.M."/>
        </authorList>
    </citation>
    <scope>NUCLEOTIDE SEQUENCE [LARGE SCALE GENOMIC DNA]</scope>
    <source>
        <strain evidence="1">JC2023a</strain>
    </source>
</reference>
<sequence>MAGLEARRTFTETEPGCVCLPDQRASSNPSTLLHQTSTLCACTYYDHCELVFRVVFTAFEKPTQRMLSFHVLEKS</sequence>
<accession>A0AAN8H8G6</accession>
<dbReference type="Proteomes" id="UP001335648">
    <property type="component" value="Unassembled WGS sequence"/>
</dbReference>
<name>A0AAN8H8G6_9TELE</name>